<feature type="binding site" evidence="7">
    <location>
        <position position="153"/>
    </location>
    <ligand>
        <name>Zn(2+)</name>
        <dbReference type="ChEBI" id="CHEBI:29105"/>
        <label>2</label>
        <note>catalytic</note>
    </ligand>
</feature>
<dbReference type="Pfam" id="PF00413">
    <property type="entry name" value="Peptidase_M10"/>
    <property type="match status" value="1"/>
</dbReference>
<dbReference type="Proteomes" id="UP000095287">
    <property type="component" value="Unplaced"/>
</dbReference>
<feature type="binding site" evidence="7">
    <location>
        <position position="171"/>
    </location>
    <ligand>
        <name>Zn(2+)</name>
        <dbReference type="ChEBI" id="CHEBI:29105"/>
        <label>2</label>
        <note>catalytic</note>
    </ligand>
</feature>
<feature type="binding site" evidence="7">
    <location>
        <position position="135"/>
    </location>
    <ligand>
        <name>Ca(2+)</name>
        <dbReference type="ChEBI" id="CHEBI:29108"/>
        <label>3</label>
    </ligand>
</feature>
<dbReference type="InterPro" id="IPR024079">
    <property type="entry name" value="MetalloPept_cat_dom_sf"/>
</dbReference>
<dbReference type="GO" id="GO:0030198">
    <property type="term" value="P:extracellular matrix organization"/>
    <property type="evidence" value="ECO:0007669"/>
    <property type="project" value="TreeGrafter"/>
</dbReference>
<organism evidence="10 11">
    <name type="scientific">Steinernema glaseri</name>
    <dbReference type="NCBI Taxonomy" id="37863"/>
    <lineage>
        <taxon>Eukaryota</taxon>
        <taxon>Metazoa</taxon>
        <taxon>Ecdysozoa</taxon>
        <taxon>Nematoda</taxon>
        <taxon>Chromadorea</taxon>
        <taxon>Rhabditida</taxon>
        <taxon>Tylenchina</taxon>
        <taxon>Panagrolaimomorpha</taxon>
        <taxon>Strongyloidoidea</taxon>
        <taxon>Steinernematidae</taxon>
        <taxon>Steinernema</taxon>
    </lineage>
</organism>
<dbReference type="InterPro" id="IPR001818">
    <property type="entry name" value="Pept_M10_metallopeptidase"/>
</dbReference>
<dbReference type="GO" id="GO:0004222">
    <property type="term" value="F:metalloendopeptidase activity"/>
    <property type="evidence" value="ECO:0007669"/>
    <property type="project" value="InterPro"/>
</dbReference>
<evidence type="ECO:0000256" key="2">
    <source>
        <dbReference type="ARBA" id="ARBA00022670"/>
    </source>
</evidence>
<dbReference type="GO" id="GO:0031012">
    <property type="term" value="C:extracellular matrix"/>
    <property type="evidence" value="ECO:0007669"/>
    <property type="project" value="InterPro"/>
</dbReference>
<keyword evidence="10" id="KW-1185">Reference proteome</keyword>
<dbReference type="PRINTS" id="PR00138">
    <property type="entry name" value="MATRIXIN"/>
</dbReference>
<dbReference type="PANTHER" id="PTHR10201:SF310">
    <property type="entry name" value="MMP-LIKE PROTEIN"/>
    <property type="match status" value="1"/>
</dbReference>
<dbReference type="PANTHER" id="PTHR10201">
    <property type="entry name" value="MATRIX METALLOPROTEINASE"/>
    <property type="match status" value="1"/>
</dbReference>
<feature type="binding site" evidence="7">
    <location>
        <position position="112"/>
    </location>
    <ligand>
        <name>Ca(2+)</name>
        <dbReference type="ChEBI" id="CHEBI:29108"/>
        <label>3</label>
    </ligand>
</feature>
<keyword evidence="2" id="KW-0645">Protease</keyword>
<dbReference type="GO" id="GO:0008270">
    <property type="term" value="F:zinc ion binding"/>
    <property type="evidence" value="ECO:0007669"/>
    <property type="project" value="InterPro"/>
</dbReference>
<feature type="binding site" evidence="7">
    <location>
        <position position="163"/>
    </location>
    <ligand>
        <name>Zn(2+)</name>
        <dbReference type="ChEBI" id="CHEBI:29105"/>
        <label>2</label>
        <note>catalytic</note>
    </ligand>
</feature>
<feature type="domain" description="Peptidase metallopeptidase" evidence="9">
    <location>
        <begin position="38"/>
        <end position="199"/>
    </location>
</feature>
<keyword evidence="7" id="KW-0106">Calcium</keyword>
<dbReference type="SMART" id="SM00235">
    <property type="entry name" value="ZnMc"/>
    <property type="match status" value="1"/>
</dbReference>
<dbReference type="InterPro" id="IPR033739">
    <property type="entry name" value="M10A_MMP"/>
</dbReference>
<dbReference type="Gene3D" id="3.40.390.10">
    <property type="entry name" value="Collagenase (Catalytic Domain)"/>
    <property type="match status" value="1"/>
</dbReference>
<evidence type="ECO:0000313" key="11">
    <source>
        <dbReference type="WBParaSite" id="L893_g33706.t1"/>
    </source>
</evidence>
<evidence type="ECO:0000256" key="4">
    <source>
        <dbReference type="ARBA" id="ARBA00022801"/>
    </source>
</evidence>
<comment type="similarity">
    <text evidence="1">Belongs to the peptidase M10A family.</text>
</comment>
<dbReference type="SUPFAM" id="SSF55486">
    <property type="entry name" value="Metalloproteases ('zincins'), catalytic domain"/>
    <property type="match status" value="1"/>
</dbReference>
<feature type="binding site" evidence="7">
    <location>
        <position position="130"/>
    </location>
    <ligand>
        <name>Zn(2+)</name>
        <dbReference type="ChEBI" id="CHEBI:29105"/>
        <label>1</label>
    </ligand>
</feature>
<feature type="signal peptide" evidence="8">
    <location>
        <begin position="1"/>
        <end position="18"/>
    </location>
</feature>
<evidence type="ECO:0000256" key="6">
    <source>
        <dbReference type="PIRSR" id="PIRSR621190-1"/>
    </source>
</evidence>
<evidence type="ECO:0000256" key="7">
    <source>
        <dbReference type="PIRSR" id="PIRSR621190-2"/>
    </source>
</evidence>
<evidence type="ECO:0000259" key="9">
    <source>
        <dbReference type="SMART" id="SM00235"/>
    </source>
</evidence>
<evidence type="ECO:0000256" key="8">
    <source>
        <dbReference type="SAM" id="SignalP"/>
    </source>
</evidence>
<evidence type="ECO:0000313" key="10">
    <source>
        <dbReference type="Proteomes" id="UP000095287"/>
    </source>
</evidence>
<feature type="binding site" evidence="7">
    <location>
        <position position="132"/>
    </location>
    <ligand>
        <name>Ca(2+)</name>
        <dbReference type="ChEBI" id="CHEBI:29108"/>
        <label>3</label>
    </ligand>
</feature>
<dbReference type="GO" id="GO:0006508">
    <property type="term" value="P:proteolysis"/>
    <property type="evidence" value="ECO:0007669"/>
    <property type="project" value="UniProtKB-KW"/>
</dbReference>
<keyword evidence="4" id="KW-0378">Hydrolase</keyword>
<sequence>MILIRIVSFALLGATAFARYDLDHDVVHASRAKRYVLSRRRWPSPVLTWKLHNDHITPADRFIVRNTLHRAFALWASASPLRFIEIPEAQSWRADINIIFVKGRHGDSLPFDGPRGIVAHAFYPTEGELHFDADEKWTLNSKEGINLFQTAVHEIGHLLGLEHSTDSRAAMHSARAVRFDPGFELSDDDVRAVRALYALVRPPRLNRARANWDEIKKNTVSDQSSSL</sequence>
<protein>
    <submittedName>
        <fullName evidence="11">ZnMc domain-containing protein</fullName>
    </submittedName>
</protein>
<feature type="chain" id="PRO_5009314319" evidence="8">
    <location>
        <begin position="19"/>
        <end position="227"/>
    </location>
</feature>
<feature type="binding site" evidence="7">
    <location>
        <position position="135"/>
    </location>
    <ligand>
        <name>Ca(2+)</name>
        <dbReference type="ChEBI" id="CHEBI:29108"/>
        <label>1</label>
    </ligand>
</feature>
<keyword evidence="8" id="KW-0732">Signal</keyword>
<reference evidence="11" key="1">
    <citation type="submission" date="2016-11" db="UniProtKB">
        <authorList>
            <consortium name="WormBaseParasite"/>
        </authorList>
    </citation>
    <scope>IDENTIFICATION</scope>
</reference>
<feature type="binding site" evidence="7">
    <location>
        <position position="105"/>
    </location>
    <ligand>
        <name>Zn(2+)</name>
        <dbReference type="ChEBI" id="CHEBI:29105"/>
        <label>1</label>
    </ligand>
</feature>
<comment type="cofactor">
    <cofactor evidence="7">
        <name>Ca(2+)</name>
        <dbReference type="ChEBI" id="CHEBI:29108"/>
    </cofactor>
    <text evidence="7">Can bind about 5 Ca(2+) ions per subunit.</text>
</comment>
<dbReference type="GO" id="GO:0030574">
    <property type="term" value="P:collagen catabolic process"/>
    <property type="evidence" value="ECO:0007669"/>
    <property type="project" value="TreeGrafter"/>
</dbReference>
<feature type="binding site" evidence="7">
    <location>
        <position position="107"/>
    </location>
    <ligand>
        <name>Zn(2+)</name>
        <dbReference type="ChEBI" id="CHEBI:29105"/>
        <label>1</label>
    </ligand>
</feature>
<accession>A0A1I8A8D0</accession>
<evidence type="ECO:0000256" key="1">
    <source>
        <dbReference type="ARBA" id="ARBA00010370"/>
    </source>
</evidence>
<keyword evidence="3 7" id="KW-0479">Metal-binding</keyword>
<feature type="binding site" evidence="7">
    <location>
        <position position="120"/>
    </location>
    <ligand>
        <name>Zn(2+)</name>
        <dbReference type="ChEBI" id="CHEBI:29105"/>
        <label>1</label>
    </ligand>
</feature>
<comment type="cofactor">
    <cofactor evidence="7">
        <name>Zn(2+)</name>
        <dbReference type="ChEBI" id="CHEBI:29105"/>
    </cofactor>
    <text evidence="7">Binds 2 Zn(2+) ions per subunit.</text>
</comment>
<evidence type="ECO:0000256" key="5">
    <source>
        <dbReference type="ARBA" id="ARBA00022833"/>
    </source>
</evidence>
<feature type="binding site" evidence="7">
    <location>
        <position position="95"/>
    </location>
    <ligand>
        <name>Ca(2+)</name>
        <dbReference type="ChEBI" id="CHEBI:29108"/>
        <label>2</label>
    </ligand>
</feature>
<evidence type="ECO:0000256" key="3">
    <source>
        <dbReference type="ARBA" id="ARBA00022723"/>
    </source>
</evidence>
<name>A0A1I8A8D0_9BILA</name>
<feature type="binding site" evidence="7">
    <location>
        <position position="113"/>
    </location>
    <ligand>
        <name>Ca(2+)</name>
        <dbReference type="ChEBI" id="CHEBI:29108"/>
        <label>3</label>
    </ligand>
</feature>
<dbReference type="WBParaSite" id="L893_g33706.t1">
    <property type="protein sequence ID" value="L893_g33706.t1"/>
    <property type="gene ID" value="L893_g33706"/>
</dbReference>
<feature type="binding site" evidence="7">
    <location>
        <position position="157"/>
    </location>
    <ligand>
        <name>Zn(2+)</name>
        <dbReference type="ChEBI" id="CHEBI:29105"/>
        <label>2</label>
        <note>catalytic</note>
    </ligand>
</feature>
<feature type="active site" evidence="6">
    <location>
        <position position="154"/>
    </location>
</feature>
<dbReference type="CDD" id="cd04278">
    <property type="entry name" value="ZnMc_MMP"/>
    <property type="match status" value="1"/>
</dbReference>
<proteinExistence type="inferred from homology"/>
<keyword evidence="5 7" id="KW-0862">Zinc</keyword>
<dbReference type="AlphaFoldDB" id="A0A1I8A8D0"/>
<dbReference type="InterPro" id="IPR006026">
    <property type="entry name" value="Peptidase_Metallo"/>
</dbReference>
<dbReference type="InterPro" id="IPR021190">
    <property type="entry name" value="Pept_M10A"/>
</dbReference>